<dbReference type="Proteomes" id="UP000007319">
    <property type="component" value="Plasmid AZOBR_p4"/>
</dbReference>
<dbReference type="EMBL" id="HE577331">
    <property type="protein sequence ID" value="CCD03273.1"/>
    <property type="molecule type" value="Genomic_DNA"/>
</dbReference>
<evidence type="ECO:0000313" key="2">
    <source>
        <dbReference type="Proteomes" id="UP000007319"/>
    </source>
</evidence>
<keyword evidence="1" id="KW-0614">Plasmid</keyword>
<reference evidence="1 2" key="1">
    <citation type="journal article" date="2011" name="PLoS Genet.">
        <title>Azospirillum genomes reveal transition of bacteria from aquatic to terrestrial environments.</title>
        <authorList>
            <person name="Wisniewski-Dye F."/>
            <person name="Borziak K."/>
            <person name="Khalsa-Moyers G."/>
            <person name="Alexandre G."/>
            <person name="Sukharnikov L.O."/>
            <person name="Wuichet K."/>
            <person name="Hurst G.B."/>
            <person name="McDonald W.H."/>
            <person name="Robertson J.S."/>
            <person name="Barbe V."/>
            <person name="Calteau A."/>
            <person name="Rouy Z."/>
            <person name="Mangenot S."/>
            <person name="Prigent-Combaret C."/>
            <person name="Normand P."/>
            <person name="Boyer M."/>
            <person name="Siguier P."/>
            <person name="Dessaux Y."/>
            <person name="Elmerich C."/>
            <person name="Condemine G."/>
            <person name="Krishnen G."/>
            <person name="Kennedy I."/>
            <person name="Paterson A.H."/>
            <person name="Gonzalez V."/>
            <person name="Mavingui P."/>
            <person name="Zhulin I.B."/>
        </authorList>
    </citation>
    <scope>NUCLEOTIDE SEQUENCE [LARGE SCALE GENOMIC DNA]</scope>
    <source>
        <strain evidence="1 2">Sp245</strain>
    </source>
</reference>
<protein>
    <submittedName>
        <fullName evidence="1">Uncharacterized protein</fullName>
    </submittedName>
</protein>
<organism evidence="1 2">
    <name type="scientific">Azospirillum baldaniorum</name>
    <dbReference type="NCBI Taxonomy" id="1064539"/>
    <lineage>
        <taxon>Bacteria</taxon>
        <taxon>Pseudomonadati</taxon>
        <taxon>Pseudomonadota</taxon>
        <taxon>Alphaproteobacteria</taxon>
        <taxon>Rhodospirillales</taxon>
        <taxon>Azospirillaceae</taxon>
        <taxon>Azospirillum</taxon>
    </lineage>
</organism>
<proteinExistence type="predicted"/>
<geneLocation type="plasmid" evidence="1 2">
    <name>AZOBR_p4</name>
</geneLocation>
<gene>
    <name evidence="1" type="ORF">AZOBR_p430052</name>
</gene>
<sequence>MPGPAASIIRPMMDSPDTCVSPRRTSISASKVATSFTNFAAARACRPRWLLIVTVWQISGFLSGFCPSIPGAPCAGAFSSGELIGSPVRQQRGSDVDVLLTGLARGGHGVGQRFLAAHAGQLDQHRQVHTGDHLDLRLVHDGDGEVGRGSAEHVGQHDDAGPVVHVGHGVQNVLAALLHVVVWADAHGPHLLLLTHHMLQRGDELFREAPVGYQNHTDHGTSFNSGASPEATFLLRHL</sequence>
<evidence type="ECO:0000313" key="1">
    <source>
        <dbReference type="EMBL" id="CCD03273.1"/>
    </source>
</evidence>
<accession>A0A9P1K0D8</accession>
<name>A0A9P1K0D8_9PROT</name>
<dbReference type="AlphaFoldDB" id="A0A9P1K0D8"/>
<keyword evidence="2" id="KW-1185">Reference proteome</keyword>
<dbReference type="KEGG" id="abs:AZOBR_p430052"/>